<dbReference type="EMBL" id="QZWH01000006">
    <property type="protein sequence ID" value="RJT27170.1"/>
    <property type="molecule type" value="Genomic_DNA"/>
</dbReference>
<reference evidence="9 10" key="1">
    <citation type="submission" date="2018-09" db="EMBL/GenBank/DDBJ databases">
        <title>Draft genome sequence of Buttiauxella izardii CCUG 35510T.</title>
        <authorList>
            <person name="Salva-Serra F."/>
            <person name="Marathe N."/>
            <person name="Moore E."/>
            <person name="Stadler-Svensson L."/>
            <person name="Engstrom-Jakobsson H."/>
        </authorList>
    </citation>
    <scope>NUCLEOTIDE SEQUENCE [LARGE SCALE GENOMIC DNA]</scope>
    <source>
        <strain evidence="9 10">CCUG 35510</strain>
    </source>
</reference>
<evidence type="ECO:0000256" key="7">
    <source>
        <dbReference type="ARBA" id="ARBA00023136"/>
    </source>
</evidence>
<dbReference type="InterPro" id="IPR000021">
    <property type="entry name" value="Hok/gef_toxin"/>
</dbReference>
<organism evidence="9 10">
    <name type="scientific">Buttiauxella izardii</name>
    <dbReference type="NCBI Taxonomy" id="82991"/>
    <lineage>
        <taxon>Bacteria</taxon>
        <taxon>Pseudomonadati</taxon>
        <taxon>Pseudomonadota</taxon>
        <taxon>Gammaproteobacteria</taxon>
        <taxon>Enterobacterales</taxon>
        <taxon>Enterobacteriaceae</taxon>
        <taxon>Buttiauxella</taxon>
    </lineage>
</organism>
<keyword evidence="3" id="KW-0997">Cell inner membrane</keyword>
<keyword evidence="5 8" id="KW-0812">Transmembrane</keyword>
<name>A0A3A5K8G6_9ENTR</name>
<keyword evidence="7 8" id="KW-0472">Membrane</keyword>
<protein>
    <submittedName>
        <fullName evidence="9">Hok/Gef family protein</fullName>
    </submittedName>
</protein>
<accession>A0A3A5K8G6</accession>
<evidence type="ECO:0000256" key="1">
    <source>
        <dbReference type="ARBA" id="ARBA00004377"/>
    </source>
</evidence>
<comment type="caution">
    <text evidence="9">The sequence shown here is derived from an EMBL/GenBank/DDBJ whole genome shotgun (WGS) entry which is preliminary data.</text>
</comment>
<proteinExistence type="inferred from homology"/>
<evidence type="ECO:0000313" key="10">
    <source>
        <dbReference type="Proteomes" id="UP000276295"/>
    </source>
</evidence>
<evidence type="ECO:0000256" key="2">
    <source>
        <dbReference type="ARBA" id="ARBA00022475"/>
    </source>
</evidence>
<comment type="subcellular location">
    <subcellularLocation>
        <location evidence="1 8">Cell inner membrane</location>
        <topology evidence="1 8">Single-pass membrane protein</topology>
    </subcellularLocation>
</comment>
<gene>
    <name evidence="9" type="ORF">D6029_05170</name>
</gene>
<dbReference type="GO" id="GO:0005886">
    <property type="term" value="C:plasma membrane"/>
    <property type="evidence" value="ECO:0007669"/>
    <property type="project" value="UniProtKB-SubCell"/>
</dbReference>
<comment type="similarity">
    <text evidence="8">Belongs to the hok/gef family.</text>
</comment>
<evidence type="ECO:0000256" key="6">
    <source>
        <dbReference type="ARBA" id="ARBA00022989"/>
    </source>
</evidence>
<feature type="transmembrane region" description="Helical" evidence="8">
    <location>
        <begin position="6"/>
        <end position="24"/>
    </location>
</feature>
<sequence>MSSKNRLFSVIVICLTILMIIFLVKDSLCEFHYRKGGIEMAAFLACHKS</sequence>
<evidence type="ECO:0000256" key="4">
    <source>
        <dbReference type="ARBA" id="ARBA00022649"/>
    </source>
</evidence>
<keyword evidence="2" id="KW-1003">Cell membrane</keyword>
<evidence type="ECO:0000256" key="3">
    <source>
        <dbReference type="ARBA" id="ARBA00022519"/>
    </source>
</evidence>
<evidence type="ECO:0000256" key="5">
    <source>
        <dbReference type="ARBA" id="ARBA00022692"/>
    </source>
</evidence>
<keyword evidence="6 8" id="KW-1133">Transmembrane helix</keyword>
<evidence type="ECO:0000313" key="9">
    <source>
        <dbReference type="EMBL" id="RJT27170.1"/>
    </source>
</evidence>
<evidence type="ECO:0000256" key="8">
    <source>
        <dbReference type="RuleBase" id="RU221113"/>
    </source>
</evidence>
<keyword evidence="10" id="KW-1185">Reference proteome</keyword>
<dbReference type="OrthoDB" id="5880683at2"/>
<dbReference type="PRINTS" id="PR00281">
    <property type="entry name" value="HOKGEFTOXIC"/>
</dbReference>
<dbReference type="AlphaFoldDB" id="A0A3A5K8G6"/>
<keyword evidence="4" id="KW-1277">Toxin-antitoxin system</keyword>
<dbReference type="Pfam" id="PF01848">
    <property type="entry name" value="HOK_GEF"/>
    <property type="match status" value="1"/>
</dbReference>
<dbReference type="Proteomes" id="UP000276295">
    <property type="component" value="Unassembled WGS sequence"/>
</dbReference>